<accession>A0A7C8ZI45</accession>
<reference evidence="2" key="1">
    <citation type="journal article" date="2013" name="J. Plant Res.">
        <title>Effect of fungi and light on seed germination of three Opuntia species from semiarid lands of central Mexico.</title>
        <authorList>
            <person name="Delgado-Sanchez P."/>
            <person name="Jimenez-Bremont J.F."/>
            <person name="Guerrero-Gonzalez Mde L."/>
            <person name="Flores J."/>
        </authorList>
    </citation>
    <scope>NUCLEOTIDE SEQUENCE</scope>
    <source>
        <tissue evidence="2">Cladode</tissue>
    </source>
</reference>
<name>A0A7C8ZI45_OPUST</name>
<dbReference type="EMBL" id="GISG01132504">
    <property type="protein sequence ID" value="MBA4643237.1"/>
    <property type="molecule type" value="Transcribed_RNA"/>
</dbReference>
<organism evidence="2">
    <name type="scientific">Opuntia streptacantha</name>
    <name type="common">Prickly pear cactus</name>
    <name type="synonym">Opuntia cardona</name>
    <dbReference type="NCBI Taxonomy" id="393608"/>
    <lineage>
        <taxon>Eukaryota</taxon>
        <taxon>Viridiplantae</taxon>
        <taxon>Streptophyta</taxon>
        <taxon>Embryophyta</taxon>
        <taxon>Tracheophyta</taxon>
        <taxon>Spermatophyta</taxon>
        <taxon>Magnoliopsida</taxon>
        <taxon>eudicotyledons</taxon>
        <taxon>Gunneridae</taxon>
        <taxon>Pentapetalae</taxon>
        <taxon>Caryophyllales</taxon>
        <taxon>Cactineae</taxon>
        <taxon>Cactaceae</taxon>
        <taxon>Opuntioideae</taxon>
        <taxon>Opuntia</taxon>
    </lineage>
</organism>
<reference evidence="2" key="2">
    <citation type="submission" date="2020-07" db="EMBL/GenBank/DDBJ databases">
        <authorList>
            <person name="Vera ALvarez R."/>
            <person name="Arias-Moreno D.M."/>
            <person name="Jimenez-Jacinto V."/>
            <person name="Jimenez-Bremont J.F."/>
            <person name="Swaminathan K."/>
            <person name="Moose S.P."/>
            <person name="Guerrero-Gonzalez M.L."/>
            <person name="Marino-Ramirez L."/>
            <person name="Landsman D."/>
            <person name="Rodriguez-Kessler M."/>
            <person name="Delgado-Sanchez P."/>
        </authorList>
    </citation>
    <scope>NUCLEOTIDE SEQUENCE</scope>
    <source>
        <tissue evidence="2">Cladode</tissue>
    </source>
</reference>
<dbReference type="AlphaFoldDB" id="A0A7C8ZI45"/>
<feature type="region of interest" description="Disordered" evidence="1">
    <location>
        <begin position="1"/>
        <end position="24"/>
    </location>
</feature>
<evidence type="ECO:0000313" key="2">
    <source>
        <dbReference type="EMBL" id="MBA4643237.1"/>
    </source>
</evidence>
<feature type="compositionally biased region" description="Low complexity" evidence="1">
    <location>
        <begin position="1"/>
        <end position="11"/>
    </location>
</feature>
<sequence length="157" mass="18080">MYNFHPYNSPTPQTPPPGAPSKTKKKLQAIVNWTEITTKFRKRRRRRIPKPLIEGLIQLIWYEGFPTKWASLLTMINPTVHTPFMEYVLAIPQPSNLLMTMEFMQAHSTALGRPGTRPGSSDITELHHWQKIADHGCGYGYRHEFRPGFRPRGVGLD</sequence>
<proteinExistence type="predicted"/>
<protein>
    <submittedName>
        <fullName evidence="2">Uncharacterized protein</fullName>
    </submittedName>
</protein>
<evidence type="ECO:0000256" key="1">
    <source>
        <dbReference type="SAM" id="MobiDB-lite"/>
    </source>
</evidence>